<evidence type="ECO:0000256" key="6">
    <source>
        <dbReference type="RuleBase" id="RU003719"/>
    </source>
</evidence>
<dbReference type="InterPro" id="IPR006139">
    <property type="entry name" value="D-isomer_2_OHA_DH_cat_dom"/>
</dbReference>
<feature type="domain" description="ACT" evidence="7">
    <location>
        <begin position="384"/>
        <end position="458"/>
    </location>
</feature>
<proteinExistence type="inferred from homology"/>
<dbReference type="GO" id="GO:0051287">
    <property type="term" value="F:NAD binding"/>
    <property type="evidence" value="ECO:0007669"/>
    <property type="project" value="InterPro"/>
</dbReference>
<dbReference type="PROSITE" id="PS00065">
    <property type="entry name" value="D_2_HYDROXYACID_DH_1"/>
    <property type="match status" value="1"/>
</dbReference>
<dbReference type="CDD" id="cd12174">
    <property type="entry name" value="PGDH_like_3"/>
    <property type="match status" value="1"/>
</dbReference>
<dbReference type="PANTHER" id="PTHR42938">
    <property type="entry name" value="FORMATE DEHYDROGENASE 1"/>
    <property type="match status" value="1"/>
</dbReference>
<protein>
    <recommendedName>
        <fullName evidence="2">phosphoglycerate dehydrogenase</fullName>
        <ecNumber evidence="2">1.1.1.95</ecNumber>
    </recommendedName>
</protein>
<dbReference type="Pfam" id="PF00389">
    <property type="entry name" value="2-Hacid_dh"/>
    <property type="match status" value="1"/>
</dbReference>
<evidence type="ECO:0000256" key="5">
    <source>
        <dbReference type="ARBA" id="ARBA00048731"/>
    </source>
</evidence>
<gene>
    <name evidence="8" type="ORF">HERI1096_LOCUS22534</name>
</gene>
<dbReference type="GO" id="GO:0004617">
    <property type="term" value="F:phosphoglycerate dehydrogenase activity"/>
    <property type="evidence" value="ECO:0007669"/>
    <property type="project" value="UniProtKB-EC"/>
</dbReference>
<keyword evidence="4" id="KW-0520">NAD</keyword>
<dbReference type="AlphaFoldDB" id="A0A7S3F1T0"/>
<dbReference type="Gene3D" id="3.30.70.260">
    <property type="match status" value="1"/>
</dbReference>
<evidence type="ECO:0000256" key="4">
    <source>
        <dbReference type="ARBA" id="ARBA00023027"/>
    </source>
</evidence>
<dbReference type="InterPro" id="IPR036291">
    <property type="entry name" value="NAD(P)-bd_dom_sf"/>
</dbReference>
<dbReference type="Gene3D" id="3.40.50.720">
    <property type="entry name" value="NAD(P)-binding Rossmann-like Domain"/>
    <property type="match status" value="2"/>
</dbReference>
<dbReference type="Pfam" id="PF02826">
    <property type="entry name" value="2-Hacid_dh_C"/>
    <property type="match status" value="1"/>
</dbReference>
<evidence type="ECO:0000256" key="2">
    <source>
        <dbReference type="ARBA" id="ARBA00013143"/>
    </source>
</evidence>
<organism evidence="8">
    <name type="scientific">Haptolina ericina</name>
    <dbReference type="NCBI Taxonomy" id="156174"/>
    <lineage>
        <taxon>Eukaryota</taxon>
        <taxon>Haptista</taxon>
        <taxon>Haptophyta</taxon>
        <taxon>Prymnesiophyceae</taxon>
        <taxon>Prymnesiales</taxon>
        <taxon>Prymnesiaceae</taxon>
        <taxon>Haptolina</taxon>
    </lineage>
</organism>
<dbReference type="UniPathway" id="UPA00135">
    <property type="reaction ID" value="UER00196"/>
</dbReference>
<evidence type="ECO:0000256" key="1">
    <source>
        <dbReference type="ARBA" id="ARBA00005216"/>
    </source>
</evidence>
<dbReference type="SUPFAM" id="SSF55021">
    <property type="entry name" value="ACT-like"/>
    <property type="match status" value="1"/>
</dbReference>
<accession>A0A7S3F1T0</accession>
<dbReference type="PANTHER" id="PTHR42938:SF47">
    <property type="entry name" value="HYDROXYPYRUVATE REDUCTASE"/>
    <property type="match status" value="1"/>
</dbReference>
<reference evidence="8" key="1">
    <citation type="submission" date="2021-01" db="EMBL/GenBank/DDBJ databases">
        <authorList>
            <person name="Corre E."/>
            <person name="Pelletier E."/>
            <person name="Niang G."/>
            <person name="Scheremetjew M."/>
            <person name="Finn R."/>
            <person name="Kale V."/>
            <person name="Holt S."/>
            <person name="Cochrane G."/>
            <person name="Meng A."/>
            <person name="Brown T."/>
            <person name="Cohen L."/>
        </authorList>
    </citation>
    <scope>NUCLEOTIDE SEQUENCE</scope>
    <source>
        <strain evidence="8">CCMP281</strain>
    </source>
</reference>
<dbReference type="EC" id="1.1.1.95" evidence="2"/>
<dbReference type="PROSITE" id="PS51671">
    <property type="entry name" value="ACT"/>
    <property type="match status" value="1"/>
</dbReference>
<dbReference type="InterPro" id="IPR045865">
    <property type="entry name" value="ACT-like_dom_sf"/>
</dbReference>
<dbReference type="InterPro" id="IPR002912">
    <property type="entry name" value="ACT_dom"/>
</dbReference>
<sequence length="475" mass="49732">MSVAGHATAGLVSTMGRATTSTAVISAAAAVGGKATAAAAAAAESGGGANKFQVQTFNAISPDGLKKFPPASFMLTGSSGAVPEGVAPEPHAILLRSHKLQPEEVGTAVRAIARCGAGTNNVPIDEMTKRGIPVFNTPGANANSVKELALCGLLLAARGVHEGITHVKETIVPNSKDNTEVNQKIEKDKKLFAGTELMGKTLAVLGLGNIGAMVAESALALGMNVIGYDPKISVDAAWRLPNSVKKMPSIMDTMAAADYVSINMPYIKGVTHHIISDEVLSVMKPTCSIVNFARGEIVDGAALLKRFEAGHKGKYVSDFGDGAVQKHKNFICIPHLGASTEEAEDNCAKMAADQVVHFLETGTIKNSVNFPSASLDRQDADHTRLCIINQNRPGVLGEMTTLLGSMNLNIAQQLNTSLGDIAYNVIDLQDFPEGPEAQAVQERILALEGVLSTRIIWTGSAQEGPQNFLTKGCVS</sequence>
<dbReference type="InterPro" id="IPR006140">
    <property type="entry name" value="D-isomer_DH_NAD-bd"/>
</dbReference>
<comment type="pathway">
    <text evidence="1">Amino-acid biosynthesis; L-serine biosynthesis; L-serine from 3-phospho-D-glycerate: step 1/3.</text>
</comment>
<comment type="similarity">
    <text evidence="6">Belongs to the D-isomer specific 2-hydroxyacid dehydrogenase family.</text>
</comment>
<name>A0A7S3F1T0_9EUKA</name>
<dbReference type="EMBL" id="HBHX01040608">
    <property type="protein sequence ID" value="CAE0121833.1"/>
    <property type="molecule type" value="Transcribed_RNA"/>
</dbReference>
<dbReference type="SUPFAM" id="SSF51735">
    <property type="entry name" value="NAD(P)-binding Rossmann-fold domains"/>
    <property type="match status" value="1"/>
</dbReference>
<evidence type="ECO:0000256" key="3">
    <source>
        <dbReference type="ARBA" id="ARBA00023002"/>
    </source>
</evidence>
<keyword evidence="3 6" id="KW-0560">Oxidoreductase</keyword>
<comment type="catalytic activity">
    <reaction evidence="5">
        <text>(2R)-3-phosphoglycerate + NAD(+) = 3-phosphooxypyruvate + NADH + H(+)</text>
        <dbReference type="Rhea" id="RHEA:12641"/>
        <dbReference type="ChEBI" id="CHEBI:15378"/>
        <dbReference type="ChEBI" id="CHEBI:18110"/>
        <dbReference type="ChEBI" id="CHEBI:57540"/>
        <dbReference type="ChEBI" id="CHEBI:57945"/>
        <dbReference type="ChEBI" id="CHEBI:58272"/>
        <dbReference type="EC" id="1.1.1.95"/>
    </reaction>
</comment>
<evidence type="ECO:0000259" key="7">
    <source>
        <dbReference type="PROSITE" id="PS51671"/>
    </source>
</evidence>
<evidence type="ECO:0000313" key="8">
    <source>
        <dbReference type="EMBL" id="CAE0121833.1"/>
    </source>
</evidence>
<dbReference type="SUPFAM" id="SSF52283">
    <property type="entry name" value="Formate/glycerate dehydrogenase catalytic domain-like"/>
    <property type="match status" value="1"/>
</dbReference>
<dbReference type="InterPro" id="IPR029752">
    <property type="entry name" value="D-isomer_DH_CS1"/>
</dbReference>